<protein>
    <submittedName>
        <fullName evidence="2">Uncharacterized protein</fullName>
    </submittedName>
</protein>
<accession>A0A6A6S999</accession>
<sequence>MPRFMCASGDSTFMGCCTSNSCQNNNVCPSGNILPAFMDSPTHIAAFIIMLTAGTLTSWSTSTSMEASYTVKVSQAGVIPSSSLSTTPSTTPTTISSSTPKLSSNTASKSTTTPAPATETPPIYTTLDTLNPAHSPNHAYHHQVPPTHFELSSEPARPGNTWNSPASAPDHGYSELDGTAVWIPGVVSPAASTGRPGSGGGGQVHWPRDSWQGRRVGQGGLVGRVEVEGGVPELLR</sequence>
<keyword evidence="3" id="KW-1185">Reference proteome</keyword>
<evidence type="ECO:0000256" key="1">
    <source>
        <dbReference type="SAM" id="MobiDB-lite"/>
    </source>
</evidence>
<feature type="compositionally biased region" description="Low complexity" evidence="1">
    <location>
        <begin position="80"/>
        <end position="126"/>
    </location>
</feature>
<reference evidence="2" key="1">
    <citation type="journal article" date="2020" name="Stud. Mycol.">
        <title>101 Dothideomycetes genomes: a test case for predicting lifestyles and emergence of pathogens.</title>
        <authorList>
            <person name="Haridas S."/>
            <person name="Albert R."/>
            <person name="Binder M."/>
            <person name="Bloem J."/>
            <person name="Labutti K."/>
            <person name="Salamov A."/>
            <person name="Andreopoulos B."/>
            <person name="Baker S."/>
            <person name="Barry K."/>
            <person name="Bills G."/>
            <person name="Bluhm B."/>
            <person name="Cannon C."/>
            <person name="Castanera R."/>
            <person name="Culley D."/>
            <person name="Daum C."/>
            <person name="Ezra D."/>
            <person name="Gonzalez J."/>
            <person name="Henrissat B."/>
            <person name="Kuo A."/>
            <person name="Liang C."/>
            <person name="Lipzen A."/>
            <person name="Lutzoni F."/>
            <person name="Magnuson J."/>
            <person name="Mondo S."/>
            <person name="Nolan M."/>
            <person name="Ohm R."/>
            <person name="Pangilinan J."/>
            <person name="Park H.-J."/>
            <person name="Ramirez L."/>
            <person name="Alfaro M."/>
            <person name="Sun H."/>
            <person name="Tritt A."/>
            <person name="Yoshinaga Y."/>
            <person name="Zwiers L.-H."/>
            <person name="Turgeon B."/>
            <person name="Goodwin S."/>
            <person name="Spatafora J."/>
            <person name="Crous P."/>
            <person name="Grigoriev I."/>
        </authorList>
    </citation>
    <scope>NUCLEOTIDE SEQUENCE</scope>
    <source>
        <strain evidence="2">CBS 473.64</strain>
    </source>
</reference>
<feature type="region of interest" description="Disordered" evidence="1">
    <location>
        <begin position="80"/>
        <end position="217"/>
    </location>
</feature>
<evidence type="ECO:0000313" key="3">
    <source>
        <dbReference type="Proteomes" id="UP000799753"/>
    </source>
</evidence>
<organism evidence="2 3">
    <name type="scientific">Massarina eburnea CBS 473.64</name>
    <dbReference type="NCBI Taxonomy" id="1395130"/>
    <lineage>
        <taxon>Eukaryota</taxon>
        <taxon>Fungi</taxon>
        <taxon>Dikarya</taxon>
        <taxon>Ascomycota</taxon>
        <taxon>Pezizomycotina</taxon>
        <taxon>Dothideomycetes</taxon>
        <taxon>Pleosporomycetidae</taxon>
        <taxon>Pleosporales</taxon>
        <taxon>Massarineae</taxon>
        <taxon>Massarinaceae</taxon>
        <taxon>Massarina</taxon>
    </lineage>
</organism>
<proteinExistence type="predicted"/>
<gene>
    <name evidence="2" type="ORF">P280DRAFT_505257</name>
</gene>
<dbReference type="Proteomes" id="UP000799753">
    <property type="component" value="Unassembled WGS sequence"/>
</dbReference>
<dbReference type="EMBL" id="MU006780">
    <property type="protein sequence ID" value="KAF2643008.1"/>
    <property type="molecule type" value="Genomic_DNA"/>
</dbReference>
<evidence type="ECO:0000313" key="2">
    <source>
        <dbReference type="EMBL" id="KAF2643008.1"/>
    </source>
</evidence>
<dbReference type="AlphaFoldDB" id="A0A6A6S999"/>
<dbReference type="OrthoDB" id="3692311at2759"/>
<name>A0A6A6S999_9PLEO</name>